<protein>
    <submittedName>
        <fullName evidence="1">Uncharacterized protein</fullName>
    </submittedName>
</protein>
<dbReference type="OrthoDB" id="10034606at2759"/>
<dbReference type="Proteomes" id="UP000324222">
    <property type="component" value="Unassembled WGS sequence"/>
</dbReference>
<dbReference type="EMBL" id="VSRR010094024">
    <property type="protein sequence ID" value="MPC93204.1"/>
    <property type="molecule type" value="Genomic_DNA"/>
</dbReference>
<name>A0A5B7JLM3_PORTR</name>
<sequence>MNLFQQCGTNTHQEVEGVSFIRVRVVRVTQTTCGLYGIDNGSFHQCKARDLVLLPASIINLPPCGRLARLPATCPPHSCAFTSLLISGSCTVSGRSLGPAHCPGPKPLTGRHSTSRSLVTSGRIKPANPAFPKGTDMPACQSTFIANCCISSCRPPTEIDRR</sequence>
<reference evidence="1 2" key="1">
    <citation type="submission" date="2019-05" db="EMBL/GenBank/DDBJ databases">
        <title>Another draft genome of Portunus trituberculatus and its Hox gene families provides insights of decapod evolution.</title>
        <authorList>
            <person name="Jeong J.-H."/>
            <person name="Song I."/>
            <person name="Kim S."/>
            <person name="Choi T."/>
            <person name="Kim D."/>
            <person name="Ryu S."/>
            <person name="Kim W."/>
        </authorList>
    </citation>
    <scope>NUCLEOTIDE SEQUENCE [LARGE SCALE GENOMIC DNA]</scope>
    <source>
        <tissue evidence="1">Muscle</tissue>
    </source>
</reference>
<keyword evidence="2" id="KW-1185">Reference proteome</keyword>
<evidence type="ECO:0000313" key="2">
    <source>
        <dbReference type="Proteomes" id="UP000324222"/>
    </source>
</evidence>
<proteinExistence type="predicted"/>
<evidence type="ECO:0000313" key="1">
    <source>
        <dbReference type="EMBL" id="MPC93204.1"/>
    </source>
</evidence>
<dbReference type="AlphaFoldDB" id="A0A5B7JLM3"/>
<comment type="caution">
    <text evidence="1">The sequence shown here is derived from an EMBL/GenBank/DDBJ whole genome shotgun (WGS) entry which is preliminary data.</text>
</comment>
<organism evidence="1 2">
    <name type="scientific">Portunus trituberculatus</name>
    <name type="common">Swimming crab</name>
    <name type="synonym">Neptunus trituberculatus</name>
    <dbReference type="NCBI Taxonomy" id="210409"/>
    <lineage>
        <taxon>Eukaryota</taxon>
        <taxon>Metazoa</taxon>
        <taxon>Ecdysozoa</taxon>
        <taxon>Arthropoda</taxon>
        <taxon>Crustacea</taxon>
        <taxon>Multicrustacea</taxon>
        <taxon>Malacostraca</taxon>
        <taxon>Eumalacostraca</taxon>
        <taxon>Eucarida</taxon>
        <taxon>Decapoda</taxon>
        <taxon>Pleocyemata</taxon>
        <taxon>Brachyura</taxon>
        <taxon>Eubrachyura</taxon>
        <taxon>Portunoidea</taxon>
        <taxon>Portunidae</taxon>
        <taxon>Portuninae</taxon>
        <taxon>Portunus</taxon>
    </lineage>
</organism>
<accession>A0A5B7JLM3</accession>
<gene>
    <name evidence="1" type="ORF">E2C01_088327</name>
</gene>